<organism evidence="1 2">
    <name type="scientific">Jezberella montanilacus</name>
    <dbReference type="NCBI Taxonomy" id="323426"/>
    <lineage>
        <taxon>Bacteria</taxon>
        <taxon>Pseudomonadati</taxon>
        <taxon>Pseudomonadota</taxon>
        <taxon>Betaproteobacteria</taxon>
        <taxon>Burkholderiales</taxon>
        <taxon>Alcaligenaceae</taxon>
        <taxon>Jezberella</taxon>
    </lineage>
</organism>
<name>A0A2T0XK53_9BURK</name>
<evidence type="ECO:0000313" key="2">
    <source>
        <dbReference type="Proteomes" id="UP000238308"/>
    </source>
</evidence>
<proteinExistence type="predicted"/>
<dbReference type="EMBL" id="PVTV01000011">
    <property type="protein sequence ID" value="PRY99316.1"/>
    <property type="molecule type" value="Genomic_DNA"/>
</dbReference>
<gene>
    <name evidence="1" type="ORF">BCM14_0760</name>
</gene>
<sequence>MKGGAKNHAAVLELFGKHLVGQEIKPEEIEKKRYKLNELRDGMLEPFEDWSSHGIEKIRLRRARFSPKSTTGVAFQIEASPDKDQDDAIKLGLDTLKIHHSFETEYNLDGGSVVVIMETEQGQKSKSFSFRGWRRPGFARTTCFDDLRRLNRERFESCRTSCIDF</sequence>
<protein>
    <submittedName>
        <fullName evidence="1">Uncharacterized protein</fullName>
    </submittedName>
</protein>
<reference evidence="1 2" key="1">
    <citation type="submission" date="2018-03" db="EMBL/GenBank/DDBJ databases">
        <title>Genomic Encyclopedia of Type Strains, Phase III (KMG-III): the genomes of soil and plant-associated and newly described type strains.</title>
        <authorList>
            <person name="Whitman W."/>
        </authorList>
    </citation>
    <scope>NUCLEOTIDE SEQUENCE [LARGE SCALE GENOMIC DNA]</scope>
    <source>
        <strain evidence="1 2">MWH-P2sevCIIIb</strain>
    </source>
</reference>
<keyword evidence="2" id="KW-1185">Reference proteome</keyword>
<evidence type="ECO:0000313" key="1">
    <source>
        <dbReference type="EMBL" id="PRY99316.1"/>
    </source>
</evidence>
<dbReference type="AlphaFoldDB" id="A0A2T0XK53"/>
<comment type="caution">
    <text evidence="1">The sequence shown here is derived from an EMBL/GenBank/DDBJ whole genome shotgun (WGS) entry which is preliminary data.</text>
</comment>
<accession>A0A2T0XK53</accession>
<dbReference type="Proteomes" id="UP000238308">
    <property type="component" value="Unassembled WGS sequence"/>
</dbReference>